<comment type="function">
    <text evidence="9">Component of the Mediator complex, a coactivator involved in the regulated transcription of nearly all RNA polymerase II-dependent genes. Mediator functions as a bridge to convey information from gene-specific regulatory proteins to the basal RNA polymerase II transcription machinery. Mediator is recruited to promoters by direct interactions with regulatory proteins and serves as a scaffold for the assembly of a functional preinitiation complex with RNA polymerase II and the general transcription factors.</text>
</comment>
<feature type="domain" description="Mediator complex subunit MED14 N-terminal" evidence="11">
    <location>
        <begin position="209"/>
        <end position="402"/>
    </location>
</feature>
<dbReference type="GeneID" id="37017303"/>
<dbReference type="GO" id="GO:0016592">
    <property type="term" value="C:mediator complex"/>
    <property type="evidence" value="ECO:0007669"/>
    <property type="project" value="UniProtKB-UniRule"/>
</dbReference>
<feature type="region of interest" description="Disordered" evidence="10">
    <location>
        <begin position="150"/>
        <end position="170"/>
    </location>
</feature>
<feature type="compositionally biased region" description="Low complexity" evidence="10">
    <location>
        <begin position="72"/>
        <end position="81"/>
    </location>
</feature>
<dbReference type="STRING" id="1684307.A0A316U0I4"/>
<keyword evidence="4 9" id="KW-0805">Transcription regulation</keyword>
<feature type="compositionally biased region" description="Gly residues" evidence="10">
    <location>
        <begin position="55"/>
        <end position="71"/>
    </location>
</feature>
<gene>
    <name evidence="12" type="ORF">BCV69DRAFT_83438</name>
</gene>
<feature type="compositionally biased region" description="Basic and acidic residues" evidence="10">
    <location>
        <begin position="1"/>
        <end position="10"/>
    </location>
</feature>
<feature type="compositionally biased region" description="Polar residues" evidence="10">
    <location>
        <begin position="12"/>
        <end position="33"/>
    </location>
</feature>
<feature type="compositionally biased region" description="Low complexity" evidence="10">
    <location>
        <begin position="878"/>
        <end position="890"/>
    </location>
</feature>
<dbReference type="EMBL" id="KZ819338">
    <property type="protein sequence ID" value="PWN18041.1"/>
    <property type="molecule type" value="Genomic_DNA"/>
</dbReference>
<evidence type="ECO:0000313" key="13">
    <source>
        <dbReference type="Proteomes" id="UP000245942"/>
    </source>
</evidence>
<dbReference type="GO" id="GO:0003712">
    <property type="term" value="F:transcription coregulator activity"/>
    <property type="evidence" value="ECO:0007669"/>
    <property type="project" value="UniProtKB-UniRule"/>
</dbReference>
<evidence type="ECO:0000313" key="12">
    <source>
        <dbReference type="EMBL" id="PWN18041.1"/>
    </source>
</evidence>
<evidence type="ECO:0000256" key="9">
    <source>
        <dbReference type="RuleBase" id="RU365082"/>
    </source>
</evidence>
<comment type="subcellular location">
    <subcellularLocation>
        <location evidence="1 9">Nucleus</location>
    </subcellularLocation>
</comment>
<evidence type="ECO:0000256" key="3">
    <source>
        <dbReference type="ARBA" id="ARBA00019619"/>
    </source>
</evidence>
<evidence type="ECO:0000259" key="11">
    <source>
        <dbReference type="Pfam" id="PF08638"/>
    </source>
</evidence>
<dbReference type="Proteomes" id="UP000245942">
    <property type="component" value="Unassembled WGS sequence"/>
</dbReference>
<feature type="compositionally biased region" description="Polar residues" evidence="10">
    <location>
        <begin position="95"/>
        <end position="120"/>
    </location>
</feature>
<evidence type="ECO:0000256" key="2">
    <source>
        <dbReference type="ARBA" id="ARBA00007813"/>
    </source>
</evidence>
<dbReference type="OrthoDB" id="205099at2759"/>
<protein>
    <recommendedName>
        <fullName evidence="3 9">Mediator of RNA polymerase II transcription subunit 14</fullName>
    </recommendedName>
    <alternativeName>
        <fullName evidence="8 9">Mediator complex subunit 14</fullName>
    </alternativeName>
</protein>
<name>A0A316U0I4_9BASI</name>
<keyword evidence="13" id="KW-1185">Reference proteome</keyword>
<feature type="region of interest" description="Disordered" evidence="10">
    <location>
        <begin position="1"/>
        <end position="134"/>
    </location>
</feature>
<keyword evidence="6 9" id="KW-0804">Transcription</keyword>
<evidence type="ECO:0000256" key="6">
    <source>
        <dbReference type="ARBA" id="ARBA00023163"/>
    </source>
</evidence>
<dbReference type="Pfam" id="PF08638">
    <property type="entry name" value="Med14"/>
    <property type="match status" value="1"/>
</dbReference>
<proteinExistence type="inferred from homology"/>
<dbReference type="PANTHER" id="PTHR12809:SF2">
    <property type="entry name" value="MEDIATOR OF RNA POLYMERASE II TRANSCRIPTION SUBUNIT 14"/>
    <property type="match status" value="1"/>
</dbReference>
<accession>A0A316U0I4</accession>
<evidence type="ECO:0000256" key="1">
    <source>
        <dbReference type="ARBA" id="ARBA00004123"/>
    </source>
</evidence>
<evidence type="ECO:0000256" key="7">
    <source>
        <dbReference type="ARBA" id="ARBA00023242"/>
    </source>
</evidence>
<dbReference type="GO" id="GO:0070847">
    <property type="term" value="C:core mediator complex"/>
    <property type="evidence" value="ECO:0007669"/>
    <property type="project" value="TreeGrafter"/>
</dbReference>
<organism evidence="12 13">
    <name type="scientific">Pseudomicrostroma glucosiphilum</name>
    <dbReference type="NCBI Taxonomy" id="1684307"/>
    <lineage>
        <taxon>Eukaryota</taxon>
        <taxon>Fungi</taxon>
        <taxon>Dikarya</taxon>
        <taxon>Basidiomycota</taxon>
        <taxon>Ustilaginomycotina</taxon>
        <taxon>Exobasidiomycetes</taxon>
        <taxon>Microstromatales</taxon>
        <taxon>Microstromatales incertae sedis</taxon>
        <taxon>Pseudomicrostroma</taxon>
    </lineage>
</organism>
<evidence type="ECO:0000256" key="4">
    <source>
        <dbReference type="ARBA" id="ARBA00023015"/>
    </source>
</evidence>
<evidence type="ECO:0000256" key="10">
    <source>
        <dbReference type="SAM" id="MobiDB-lite"/>
    </source>
</evidence>
<comment type="similarity">
    <text evidence="2 9">Belongs to the Mediator complex subunit 14 family.</text>
</comment>
<dbReference type="RefSeq" id="XP_025345201.1">
    <property type="nucleotide sequence ID" value="XM_025495569.1"/>
</dbReference>
<comment type="subunit">
    <text evidence="9">Component of the Mediator complex.</text>
</comment>
<keyword evidence="5 9" id="KW-0010">Activator</keyword>
<reference evidence="12 13" key="1">
    <citation type="journal article" date="2018" name="Mol. Biol. Evol.">
        <title>Broad Genomic Sampling Reveals a Smut Pathogenic Ancestry of the Fungal Clade Ustilaginomycotina.</title>
        <authorList>
            <person name="Kijpornyongpan T."/>
            <person name="Mondo S.J."/>
            <person name="Barry K."/>
            <person name="Sandor L."/>
            <person name="Lee J."/>
            <person name="Lipzen A."/>
            <person name="Pangilinan J."/>
            <person name="LaButti K."/>
            <person name="Hainaut M."/>
            <person name="Henrissat B."/>
            <person name="Grigoriev I.V."/>
            <person name="Spatafora J.W."/>
            <person name="Aime M.C."/>
        </authorList>
    </citation>
    <scope>NUCLEOTIDE SEQUENCE [LARGE SCALE GENOMIC DNA]</scope>
    <source>
        <strain evidence="12 13">MCA 4718</strain>
    </source>
</reference>
<evidence type="ECO:0000256" key="8">
    <source>
        <dbReference type="ARBA" id="ARBA00032007"/>
    </source>
</evidence>
<feature type="region of interest" description="Disordered" evidence="10">
    <location>
        <begin position="864"/>
        <end position="890"/>
    </location>
</feature>
<evidence type="ECO:0000256" key="5">
    <source>
        <dbReference type="ARBA" id="ARBA00023159"/>
    </source>
</evidence>
<feature type="region of interest" description="Disordered" evidence="10">
    <location>
        <begin position="1223"/>
        <end position="1250"/>
    </location>
</feature>
<sequence>MPATPRRVEEQSGASHTSDLLSASSIPGTSNHYKAQPVAYPGDSAVKAESSRAGRGNGVEGLSNGNGGSGSSNGEANGIAGPNVQSSEPADRKPMTSSSASANGSLMPLNASSPSKSNGHLSPPASDPTFMRPPLSLKAQGKVKAVEAPAVVTKTSRSTSPPIPGSGVKLSHSQMFRASSPPRTGHDKRGGILLDGLKSELNQEDGGLIPLAAVIDRVASDAYETLQNLGETMTSLPSGARRVRIFNTALDLRRQLIKLYVLTKWAKGAKHLQHITNVLGLTHEQSFQTVDARDHIKETRSLLPNARGRNHDIVTAIDVLSAGEPQRLPKSIATEAIPPEPLSDSEARTIVKELDTTLHKRLTGYEILPLALQPALEASFKISNGRVELAAPNLFSMSLTLSGEQQDDRWYLLSIRFDYDVTGEGKERFPNDLWESQREAFIAQANAVLEPRNNLEQEAIADTPPDLQARAQEAPIIRLYNFLRSQALEYQLDILAYQFSELARLKWRGSITWQWEQRVLIVKYWTPTLPVAGGKSDHANKWNPLRGGIIRLRVQDEALHSASDGVLASLSMREDSAIDEVDGKDAELHSDDREKQLRLTLSWELDKKLATQTNFRSDVRAEVNAQALDANALLDDVTAKHAALSIKAIKERLSNSKALNKTMMSSPGAIVEESDASGAALVVRLHETISIRIRLEAKSGQISLTQLNSSRKHVGSSSTTQSVGSLLASFSGSPSIARLKDATRLLNVAPEAIVEVLLRLRTAAVCDDLEAKAGRVGLGCLRRLNLGQEEYGKFGISQPSSLLFLPLPQCPTFYLVSVVREEGVRVALTSAMPVMYGDGTFGSSLSVQSLQWLDASRLTDRATSSTQNFLGKRRRGQHTSGSLSGLGTHSTSAASVTNLDSSDLARLHSYATALTLSLQIESQLQMRSIPFAYIPPNRQRSSPESLELTKSDDEYQRGQALVPAITLRAADLFGSSASPLLRRSVVLKIRDYWNPKRSSLGLVTKLKFNASLGTNQISGSESAAQSGLQGAPPTAVLNTRTSTISFQAQNLSQAIDIFRFEWNRIARIVSLAAYLSKAPSLASLKTFTLSQVKFTYTGQDGQELMGEVTWESEQAVPGHCLAFSSSPITAQGNPHALISRHLERLLNASSTPPDWSAFFTLLRQTLPILTLVQGYLVEDEAAMEDEGKPDMELINATRYQVILVEKYTLDVRLAKDGRACISDGVESSSSEAPRAGEAESGTGIGPREGSWTHPIPQLAQIMGRFAEEGALVFGSTMLLPADKTSLLSALIEQVNEAVLVEEGLK</sequence>
<dbReference type="PANTHER" id="PTHR12809">
    <property type="entry name" value="MEDIATOR COMPLEX SUBUNIT"/>
    <property type="match status" value="1"/>
</dbReference>
<dbReference type="InterPro" id="IPR013947">
    <property type="entry name" value="Mediator_Med14"/>
</dbReference>
<keyword evidence="7 9" id="KW-0539">Nucleus</keyword>
<dbReference type="InterPro" id="IPR055122">
    <property type="entry name" value="Med14_N"/>
</dbReference>
<dbReference type="GO" id="GO:0006357">
    <property type="term" value="P:regulation of transcription by RNA polymerase II"/>
    <property type="evidence" value="ECO:0007669"/>
    <property type="project" value="InterPro"/>
</dbReference>